<keyword evidence="2 6" id="KW-0862">Zinc</keyword>
<dbReference type="GO" id="GO:0006096">
    <property type="term" value="P:glycolytic process"/>
    <property type="evidence" value="ECO:0007669"/>
    <property type="project" value="InterPro"/>
</dbReference>
<evidence type="ECO:0000256" key="2">
    <source>
        <dbReference type="ARBA" id="ARBA00022833"/>
    </source>
</evidence>
<feature type="binding site" evidence="6">
    <location>
        <position position="104"/>
    </location>
    <ligand>
        <name>Zn(2+)</name>
        <dbReference type="ChEBI" id="CHEBI:29105"/>
        <label>2</label>
    </ligand>
</feature>
<feature type="binding site" evidence="5">
    <location>
        <begin position="211"/>
        <end position="213"/>
    </location>
    <ligand>
        <name>dihydroxyacetone phosphate</name>
        <dbReference type="ChEBI" id="CHEBI:57642"/>
    </ligand>
</feature>
<feature type="binding site" evidence="6">
    <location>
        <position position="82"/>
    </location>
    <ligand>
        <name>Zn(2+)</name>
        <dbReference type="ChEBI" id="CHEBI:29105"/>
        <label>1</label>
        <note>catalytic</note>
    </ligand>
</feature>
<proteinExistence type="predicted"/>
<evidence type="ECO:0000256" key="1">
    <source>
        <dbReference type="ARBA" id="ARBA00022723"/>
    </source>
</evidence>
<dbReference type="CDD" id="cd00947">
    <property type="entry name" value="TBP_aldolase_IIB"/>
    <property type="match status" value="1"/>
</dbReference>
<feature type="binding site" evidence="6">
    <location>
        <position position="210"/>
    </location>
    <ligand>
        <name>Zn(2+)</name>
        <dbReference type="ChEBI" id="CHEBI:29105"/>
        <label>1</label>
        <note>catalytic</note>
    </ligand>
</feature>
<organism evidence="7 8">
    <name type="scientific">Candidatus Uhrbacteria bacterium RIFCSPHIGHO2_02_FULL_57_19</name>
    <dbReference type="NCBI Taxonomy" id="1802391"/>
    <lineage>
        <taxon>Bacteria</taxon>
        <taxon>Candidatus Uhriibacteriota</taxon>
    </lineage>
</organism>
<keyword evidence="3" id="KW-0456">Lyase</keyword>
<feature type="binding site" evidence="6">
    <location>
        <position position="134"/>
    </location>
    <ligand>
        <name>Zn(2+)</name>
        <dbReference type="ChEBI" id="CHEBI:29105"/>
        <label>2</label>
    </ligand>
</feature>
<dbReference type="GO" id="GO:0004332">
    <property type="term" value="F:fructose-bisphosphate aldolase activity"/>
    <property type="evidence" value="ECO:0007669"/>
    <property type="project" value="InterPro"/>
</dbReference>
<dbReference type="InterPro" id="IPR000771">
    <property type="entry name" value="FBA_II"/>
</dbReference>
<dbReference type="AlphaFoldDB" id="A0A1F7U581"/>
<evidence type="ECO:0000256" key="5">
    <source>
        <dbReference type="PIRSR" id="PIRSR001359-2"/>
    </source>
</evidence>
<dbReference type="GO" id="GO:0030388">
    <property type="term" value="P:fructose 1,6-bisphosphate metabolic process"/>
    <property type="evidence" value="ECO:0007669"/>
    <property type="project" value="InterPro"/>
</dbReference>
<name>A0A1F7U581_9BACT</name>
<dbReference type="EMBL" id="MGDZ01000045">
    <property type="protein sequence ID" value="OGL72998.1"/>
    <property type="molecule type" value="Genomic_DNA"/>
</dbReference>
<feature type="binding site" evidence="5">
    <location>
        <position position="181"/>
    </location>
    <ligand>
        <name>dihydroxyacetone phosphate</name>
        <dbReference type="ChEBI" id="CHEBI:57642"/>
    </ligand>
</feature>
<evidence type="ECO:0000256" key="6">
    <source>
        <dbReference type="PIRSR" id="PIRSR001359-3"/>
    </source>
</evidence>
<dbReference type="NCBIfam" id="TIGR01859">
    <property type="entry name" value="fruc_bis_ald"/>
    <property type="match status" value="1"/>
</dbReference>
<dbReference type="Pfam" id="PF01116">
    <property type="entry name" value="F_bP_aldolase"/>
    <property type="match status" value="1"/>
</dbReference>
<protein>
    <submittedName>
        <fullName evidence="7">Fructose-1,6-bisphosphate aldolase, class II</fullName>
    </submittedName>
</protein>
<dbReference type="Proteomes" id="UP000176303">
    <property type="component" value="Unassembled WGS sequence"/>
</dbReference>
<sequence>MLVTLKTILSKAHRRGYAVGAFNINNLEICQAVMIAAEKMRSPVVLQTSEGAIDYAGMDYLAAIARLAAEKARVPVVFHLDHGKDPKLVERAIKSGFYTSVMIDGSSHPYKENVRITKKIVAMAHRRGISVEAELGAIAGIEDFVSVSERDARFTNPEEAGRFVRETGCDALAVAIGTAHGAFKFKGEPKLDIVRLKKIKAAARLPLVLHGASGVPADIKRICAKYGCKIAEARGVSDSLISAAVRGGINKINIDTDLRLAFTAGVRHALAKHPEGIDPRKVLGPAKELIQQVVMQKMKLFGCAGKA</sequence>
<feature type="binding site" evidence="6">
    <location>
        <position position="180"/>
    </location>
    <ligand>
        <name>Zn(2+)</name>
        <dbReference type="ChEBI" id="CHEBI:29105"/>
        <label>1</label>
        <note>catalytic</note>
    </ligand>
</feature>
<accession>A0A1F7U581</accession>
<reference evidence="7 8" key="1">
    <citation type="journal article" date="2016" name="Nat. Commun.">
        <title>Thousands of microbial genomes shed light on interconnected biogeochemical processes in an aquifer system.</title>
        <authorList>
            <person name="Anantharaman K."/>
            <person name="Brown C.T."/>
            <person name="Hug L.A."/>
            <person name="Sharon I."/>
            <person name="Castelle C.J."/>
            <person name="Probst A.J."/>
            <person name="Thomas B.C."/>
            <person name="Singh A."/>
            <person name="Wilkins M.J."/>
            <person name="Karaoz U."/>
            <person name="Brodie E.L."/>
            <person name="Williams K.H."/>
            <person name="Hubbard S.S."/>
            <person name="Banfield J.F."/>
        </authorList>
    </citation>
    <scope>NUCLEOTIDE SEQUENCE [LARGE SCALE GENOMIC DNA]</scope>
</reference>
<feature type="binding site" evidence="5">
    <location>
        <begin position="253"/>
        <end position="256"/>
    </location>
    <ligand>
        <name>dihydroxyacetone phosphate</name>
        <dbReference type="ChEBI" id="CHEBI:57642"/>
    </ligand>
</feature>
<dbReference type="PIRSF" id="PIRSF001359">
    <property type="entry name" value="F_bP_aldolase_II"/>
    <property type="match status" value="1"/>
</dbReference>
<dbReference type="Gene3D" id="3.20.20.70">
    <property type="entry name" value="Aldolase class I"/>
    <property type="match status" value="1"/>
</dbReference>
<dbReference type="InterPro" id="IPR011289">
    <property type="entry name" value="Fruc_bis_ald_class-2"/>
</dbReference>
<dbReference type="PANTHER" id="PTHR30304:SF0">
    <property type="entry name" value="D-TAGATOSE-1,6-BISPHOSPHATE ALDOLASE SUBUNIT GATY-RELATED"/>
    <property type="match status" value="1"/>
</dbReference>
<evidence type="ECO:0000313" key="7">
    <source>
        <dbReference type="EMBL" id="OGL72998.1"/>
    </source>
</evidence>
<comment type="caution">
    <text evidence="7">The sequence shown here is derived from an EMBL/GenBank/DDBJ whole genome shotgun (WGS) entry which is preliminary data.</text>
</comment>
<dbReference type="SUPFAM" id="SSF51569">
    <property type="entry name" value="Aldolase"/>
    <property type="match status" value="1"/>
</dbReference>
<comment type="cofactor">
    <cofactor evidence="6">
        <name>Zn(2+)</name>
        <dbReference type="ChEBI" id="CHEBI:29105"/>
    </cofactor>
    <text evidence="6">Binds 2 Zn(2+) ions per subunit. One is catalytic and the other provides a structural contribution.</text>
</comment>
<keyword evidence="1 6" id="KW-0479">Metal-binding</keyword>
<feature type="active site" description="Proton donor" evidence="4">
    <location>
        <position position="81"/>
    </location>
</feature>
<evidence type="ECO:0000256" key="3">
    <source>
        <dbReference type="ARBA" id="ARBA00023239"/>
    </source>
</evidence>
<evidence type="ECO:0000256" key="4">
    <source>
        <dbReference type="PIRSR" id="PIRSR001359-1"/>
    </source>
</evidence>
<gene>
    <name evidence="7" type="ORF">A3D72_00345</name>
</gene>
<dbReference type="GO" id="GO:0008270">
    <property type="term" value="F:zinc ion binding"/>
    <property type="evidence" value="ECO:0007669"/>
    <property type="project" value="InterPro"/>
</dbReference>
<dbReference type="InterPro" id="IPR050246">
    <property type="entry name" value="Class_II_FBP_aldolase"/>
</dbReference>
<dbReference type="NCBIfam" id="TIGR00167">
    <property type="entry name" value="cbbA"/>
    <property type="match status" value="1"/>
</dbReference>
<dbReference type="STRING" id="1802391.A3D72_00345"/>
<dbReference type="PANTHER" id="PTHR30304">
    <property type="entry name" value="D-TAGATOSE-1,6-BISPHOSPHATE ALDOLASE"/>
    <property type="match status" value="1"/>
</dbReference>
<evidence type="ECO:0000313" key="8">
    <source>
        <dbReference type="Proteomes" id="UP000176303"/>
    </source>
</evidence>
<dbReference type="InterPro" id="IPR013785">
    <property type="entry name" value="Aldolase_TIM"/>
</dbReference>